<feature type="transmembrane region" description="Helical" evidence="1">
    <location>
        <begin position="15"/>
        <end position="35"/>
    </location>
</feature>
<dbReference type="EMBL" id="BAEQ01000023">
    <property type="protein sequence ID" value="GAC28275.1"/>
    <property type="molecule type" value="Genomic_DNA"/>
</dbReference>
<keyword evidence="1" id="KW-1133">Transmembrane helix</keyword>
<organism evidence="2 3">
    <name type="scientific">Brumicola pallidula DSM 14239 = ACAM 615</name>
    <dbReference type="NCBI Taxonomy" id="1121922"/>
    <lineage>
        <taxon>Bacteria</taxon>
        <taxon>Pseudomonadati</taxon>
        <taxon>Pseudomonadota</taxon>
        <taxon>Gammaproteobacteria</taxon>
        <taxon>Alteromonadales</taxon>
        <taxon>Alteromonadaceae</taxon>
        <taxon>Brumicola</taxon>
    </lineage>
</organism>
<evidence type="ECO:0000313" key="3">
    <source>
        <dbReference type="Proteomes" id="UP000006251"/>
    </source>
</evidence>
<evidence type="ECO:0000256" key="1">
    <source>
        <dbReference type="SAM" id="Phobius"/>
    </source>
</evidence>
<dbReference type="Proteomes" id="UP000006251">
    <property type="component" value="Unassembled WGS sequence"/>
</dbReference>
<dbReference type="AlphaFoldDB" id="K6ZY88"/>
<keyword evidence="1" id="KW-0812">Transmembrane</keyword>
<evidence type="ECO:0000313" key="2">
    <source>
        <dbReference type="EMBL" id="GAC28275.1"/>
    </source>
</evidence>
<reference evidence="3" key="1">
    <citation type="journal article" date="2014" name="Environ. Microbiol.">
        <title>Comparative genomics of the marine bacterial genus Glaciecola reveals the high degree of genomic diversity and genomic characteristic for cold adaptation.</title>
        <authorList>
            <person name="Qin Q.L."/>
            <person name="Xie B.B."/>
            <person name="Yu Y."/>
            <person name="Shu Y.L."/>
            <person name="Rong J.C."/>
            <person name="Zhang Y.J."/>
            <person name="Zhao D.L."/>
            <person name="Chen X.L."/>
            <person name="Zhang X.Y."/>
            <person name="Chen B."/>
            <person name="Zhou B.C."/>
            <person name="Zhang Y.Z."/>
        </authorList>
    </citation>
    <scope>NUCLEOTIDE SEQUENCE [LARGE SCALE GENOMIC DNA]</scope>
    <source>
        <strain evidence="3">ACAM 615</strain>
    </source>
</reference>
<gene>
    <name evidence="2" type="ORF">GPAL_1403</name>
</gene>
<sequence length="37" mass="4202">MCLQIAVVFASIYSFWHFLGMPLCILTTAQIIICIKL</sequence>
<comment type="caution">
    <text evidence="2">The sequence shown here is derived from an EMBL/GenBank/DDBJ whole genome shotgun (WGS) entry which is preliminary data.</text>
</comment>
<keyword evidence="1" id="KW-0472">Membrane</keyword>
<keyword evidence="3" id="KW-1185">Reference proteome</keyword>
<name>K6ZY88_9ALTE</name>
<accession>K6ZY88</accession>
<protein>
    <submittedName>
        <fullName evidence="2">Uncharacterized protein</fullName>
    </submittedName>
</protein>
<proteinExistence type="predicted"/>